<dbReference type="SMART" id="SM00530">
    <property type="entry name" value="HTH_XRE"/>
    <property type="match status" value="1"/>
</dbReference>
<dbReference type="SUPFAM" id="SSF47413">
    <property type="entry name" value="lambda repressor-like DNA-binding domains"/>
    <property type="match status" value="1"/>
</dbReference>
<dbReference type="Proteomes" id="UP000188357">
    <property type="component" value="Unassembled WGS sequence"/>
</dbReference>
<dbReference type="AlphaFoldDB" id="A0A1R4GX78"/>
<dbReference type="PROSITE" id="PS50943">
    <property type="entry name" value="HTH_CROC1"/>
    <property type="match status" value="1"/>
</dbReference>
<dbReference type="InterPro" id="IPR001387">
    <property type="entry name" value="Cro/C1-type_HTH"/>
</dbReference>
<evidence type="ECO:0000259" key="1">
    <source>
        <dbReference type="PROSITE" id="PS50943"/>
    </source>
</evidence>
<reference evidence="2 3" key="1">
    <citation type="submission" date="2017-02" db="EMBL/GenBank/DDBJ databases">
        <authorList>
            <person name="Peterson S.W."/>
        </authorList>
    </citation>
    <scope>NUCLEOTIDE SEQUENCE [LARGE SCALE GENOMIC DNA]</scope>
    <source>
        <strain evidence="2">Psychrobacter_piechaudii</strain>
    </source>
</reference>
<name>A0A1R4GX78_9GAMM</name>
<dbReference type="Gene3D" id="1.10.260.40">
    <property type="entry name" value="lambda repressor-like DNA-binding domains"/>
    <property type="match status" value="1"/>
</dbReference>
<organism evidence="2 3">
    <name type="scientific">Psychrobacter piechaudii</name>
    <dbReference type="NCBI Taxonomy" id="1945521"/>
    <lineage>
        <taxon>Bacteria</taxon>
        <taxon>Pseudomonadati</taxon>
        <taxon>Pseudomonadota</taxon>
        <taxon>Gammaproteobacteria</taxon>
        <taxon>Moraxellales</taxon>
        <taxon>Moraxellaceae</taxon>
        <taxon>Psychrobacter</taxon>
    </lineage>
</organism>
<dbReference type="EMBL" id="FUGE01000186">
    <property type="protein sequence ID" value="SJM72683.1"/>
    <property type="molecule type" value="Genomic_DNA"/>
</dbReference>
<accession>A0A1R4GX78</accession>
<dbReference type="GO" id="GO:0003677">
    <property type="term" value="F:DNA binding"/>
    <property type="evidence" value="ECO:0007669"/>
    <property type="project" value="InterPro"/>
</dbReference>
<dbReference type="OrthoDB" id="9805309at2"/>
<gene>
    <name evidence="2" type="ORF">A1232T_01879</name>
</gene>
<dbReference type="PANTHER" id="PTHR37301">
    <property type="entry name" value="DNA-BINDING PROTEIN-RELATED"/>
    <property type="match status" value="1"/>
</dbReference>
<evidence type="ECO:0000313" key="2">
    <source>
        <dbReference type="EMBL" id="SJM72683.1"/>
    </source>
</evidence>
<sequence>MIVNHLPTLLAERRLKVADAVRATGISKTTLHKIYNDQSSRIDFDTIDKLCEFLEVEVGDIFEYVPDAEDQGSEK</sequence>
<evidence type="ECO:0000313" key="3">
    <source>
        <dbReference type="Proteomes" id="UP000188357"/>
    </source>
</evidence>
<protein>
    <recommendedName>
        <fullName evidence="1">HTH cro/C1-type domain-containing protein</fullName>
    </recommendedName>
</protein>
<dbReference type="Pfam" id="PF13443">
    <property type="entry name" value="HTH_26"/>
    <property type="match status" value="1"/>
</dbReference>
<feature type="domain" description="HTH cro/C1-type" evidence="1">
    <location>
        <begin position="22"/>
        <end position="61"/>
    </location>
</feature>
<dbReference type="STRING" id="1945521.A1232T_01879"/>
<proteinExistence type="predicted"/>
<dbReference type="InterPro" id="IPR010982">
    <property type="entry name" value="Lambda_DNA-bd_dom_sf"/>
</dbReference>
<dbReference type="RefSeq" id="WP_041773285.1">
    <property type="nucleotide sequence ID" value="NZ_FUGE01000186.1"/>
</dbReference>
<keyword evidence="3" id="KW-1185">Reference proteome</keyword>
<dbReference type="PANTHER" id="PTHR37301:SF1">
    <property type="entry name" value="DNA-BINDING PROTEIN"/>
    <property type="match status" value="1"/>
</dbReference>